<proteinExistence type="predicted"/>
<accession>M9R460</accession>
<name>M9R460_9RHOB</name>
<organism evidence="1 2">
    <name type="scientific">Octadecabacter antarcticus 307</name>
    <dbReference type="NCBI Taxonomy" id="391626"/>
    <lineage>
        <taxon>Bacteria</taxon>
        <taxon>Pseudomonadati</taxon>
        <taxon>Pseudomonadota</taxon>
        <taxon>Alphaproteobacteria</taxon>
        <taxon>Rhodobacterales</taxon>
        <taxon>Roseobacteraceae</taxon>
        <taxon>Octadecabacter</taxon>
    </lineage>
</organism>
<evidence type="ECO:0000313" key="1">
    <source>
        <dbReference type="EMBL" id="AGI66987.1"/>
    </source>
</evidence>
<keyword evidence="2" id="KW-1185">Reference proteome</keyword>
<dbReference type="AlphaFoldDB" id="M9R460"/>
<dbReference type="HOGENOM" id="CLU_091231_0_0_5"/>
<reference evidence="1 2" key="1">
    <citation type="journal article" date="2013" name="PLoS ONE">
        <title>Poles Apart: Arctic and Antarctic Octadecabacter strains Share High Genome Plasticity and a New Type of Xanthorhodopsin.</title>
        <authorList>
            <person name="Vollmers J."/>
            <person name="Voget S."/>
            <person name="Dietrich S."/>
            <person name="Gollnow K."/>
            <person name="Smits M."/>
            <person name="Meyer K."/>
            <person name="Brinkhoff T."/>
            <person name="Simon M."/>
            <person name="Daniel R."/>
        </authorList>
    </citation>
    <scope>NUCLEOTIDE SEQUENCE [LARGE SCALE GENOMIC DNA]</scope>
    <source>
        <strain evidence="1 2">307</strain>
    </source>
</reference>
<protein>
    <submittedName>
        <fullName evidence="1">Uncharacterized protein</fullName>
    </submittedName>
</protein>
<sequence length="282" mass="31133">MTVCVAVKVHDCIVFAADSASTLTTTNEAGEQSVLNVYNNADKVFNLHRELPLVAMTAGMGHIGGRSISSLAKELRVRLTKGDIAVNSKDYTVSDVVKHAHGFLKDAYEAPESKVNANDYLEFWIGGYGSTNEHGEIWKLVILAGQLKEPLQLNKETDAQCIYWGGQGSAISRLLLGVDSDFIQAMMDEGVQQELSELMYEKATSRLETPLLSATMPVIDVIRLAEFLVETTKGYFSFAFGSDIVGGATDLATVTKYEGFKWIKRKHFYPRSLNRGDNDHVR</sequence>
<gene>
    <name evidence="1" type="ORF">OAN307_c12940</name>
</gene>
<dbReference type="Proteomes" id="UP000005307">
    <property type="component" value="Chromosome"/>
</dbReference>
<dbReference type="eggNOG" id="COG0638">
    <property type="taxonomic scope" value="Bacteria"/>
</dbReference>
<evidence type="ECO:0000313" key="2">
    <source>
        <dbReference type="Proteomes" id="UP000005307"/>
    </source>
</evidence>
<dbReference type="KEGG" id="oat:OAN307_c12940"/>
<dbReference type="EMBL" id="CP003740">
    <property type="protein sequence ID" value="AGI66987.1"/>
    <property type="molecule type" value="Genomic_DNA"/>
</dbReference>